<evidence type="ECO:0000313" key="7">
    <source>
        <dbReference type="Proteomes" id="UP000219467"/>
    </source>
</evidence>
<feature type="domain" description="HTH tetR-type" evidence="5">
    <location>
        <begin position="17"/>
        <end position="77"/>
    </location>
</feature>
<dbReference type="GO" id="GO:0003700">
    <property type="term" value="F:DNA-binding transcription factor activity"/>
    <property type="evidence" value="ECO:0007669"/>
    <property type="project" value="TreeGrafter"/>
</dbReference>
<dbReference type="InterPro" id="IPR009057">
    <property type="entry name" value="Homeodomain-like_sf"/>
</dbReference>
<reference evidence="7" key="1">
    <citation type="submission" date="2017-08" db="EMBL/GenBank/DDBJ databases">
        <authorList>
            <person name="Varghese N."/>
            <person name="Submissions S."/>
        </authorList>
    </citation>
    <scope>NUCLEOTIDE SEQUENCE [LARGE SCALE GENOMIC DNA]</scope>
    <source>
        <strain evidence="7">JA234</strain>
    </source>
</reference>
<evidence type="ECO:0000259" key="5">
    <source>
        <dbReference type="PROSITE" id="PS50977"/>
    </source>
</evidence>
<evidence type="ECO:0000256" key="3">
    <source>
        <dbReference type="ARBA" id="ARBA00023163"/>
    </source>
</evidence>
<dbReference type="Gene3D" id="1.10.357.10">
    <property type="entry name" value="Tetracycline Repressor, domain 2"/>
    <property type="match status" value="1"/>
</dbReference>
<accession>A0A285CRY8</accession>
<dbReference type="RefSeq" id="WP_097030245.1">
    <property type="nucleotide sequence ID" value="NZ_OAOQ01000005.1"/>
</dbReference>
<dbReference type="SUPFAM" id="SSF48498">
    <property type="entry name" value="Tetracyclin repressor-like, C-terminal domain"/>
    <property type="match status" value="1"/>
</dbReference>
<dbReference type="PROSITE" id="PS50977">
    <property type="entry name" value="HTH_TETR_2"/>
    <property type="match status" value="1"/>
</dbReference>
<organism evidence="6 7">
    <name type="scientific">Cereibacter ovatus</name>
    <dbReference type="NCBI Taxonomy" id="439529"/>
    <lineage>
        <taxon>Bacteria</taxon>
        <taxon>Pseudomonadati</taxon>
        <taxon>Pseudomonadota</taxon>
        <taxon>Alphaproteobacteria</taxon>
        <taxon>Rhodobacterales</taxon>
        <taxon>Paracoccaceae</taxon>
        <taxon>Cereibacter</taxon>
    </lineage>
</organism>
<dbReference type="FunFam" id="1.10.10.60:FF:000141">
    <property type="entry name" value="TetR family transcriptional regulator"/>
    <property type="match status" value="1"/>
</dbReference>
<gene>
    <name evidence="6" type="ORF">SAMN05878503_105163</name>
</gene>
<dbReference type="PRINTS" id="PR00455">
    <property type="entry name" value="HTHTETR"/>
</dbReference>
<dbReference type="GO" id="GO:0000976">
    <property type="term" value="F:transcription cis-regulatory region binding"/>
    <property type="evidence" value="ECO:0007669"/>
    <property type="project" value="TreeGrafter"/>
</dbReference>
<dbReference type="InterPro" id="IPR036271">
    <property type="entry name" value="Tet_transcr_reg_TetR-rel_C_sf"/>
</dbReference>
<dbReference type="Proteomes" id="UP000219467">
    <property type="component" value="Unassembled WGS sequence"/>
</dbReference>
<feature type="DNA-binding region" description="H-T-H motif" evidence="4">
    <location>
        <begin position="40"/>
        <end position="59"/>
    </location>
</feature>
<evidence type="ECO:0000256" key="1">
    <source>
        <dbReference type="ARBA" id="ARBA00023015"/>
    </source>
</evidence>
<keyword evidence="2 4" id="KW-0238">DNA-binding</keyword>
<dbReference type="Pfam" id="PF00440">
    <property type="entry name" value="TetR_N"/>
    <property type="match status" value="1"/>
</dbReference>
<dbReference type="Pfam" id="PF14246">
    <property type="entry name" value="TetR_C_7"/>
    <property type="match status" value="1"/>
</dbReference>
<evidence type="ECO:0000256" key="4">
    <source>
        <dbReference type="PROSITE-ProRule" id="PRU00335"/>
    </source>
</evidence>
<keyword evidence="3" id="KW-0804">Transcription</keyword>
<keyword evidence="7" id="KW-1185">Reference proteome</keyword>
<dbReference type="EMBL" id="OAOQ01000005">
    <property type="protein sequence ID" value="SNX70254.1"/>
    <property type="molecule type" value="Genomic_DNA"/>
</dbReference>
<dbReference type="SUPFAM" id="SSF46689">
    <property type="entry name" value="Homeodomain-like"/>
    <property type="match status" value="1"/>
</dbReference>
<dbReference type="InterPro" id="IPR001647">
    <property type="entry name" value="HTH_TetR"/>
</dbReference>
<dbReference type="InterPro" id="IPR050109">
    <property type="entry name" value="HTH-type_TetR-like_transc_reg"/>
</dbReference>
<protein>
    <submittedName>
        <fullName evidence="6">TetR family transcriptional regulator</fullName>
    </submittedName>
</protein>
<dbReference type="OrthoDB" id="9816431at2"/>
<proteinExistence type="predicted"/>
<dbReference type="InterPro" id="IPR039536">
    <property type="entry name" value="TetR_C_Proteobacteria"/>
</dbReference>
<keyword evidence="1" id="KW-0805">Transcription regulation</keyword>
<name>A0A285CRY8_9RHOB</name>
<evidence type="ECO:0000313" key="6">
    <source>
        <dbReference type="EMBL" id="SNX70254.1"/>
    </source>
</evidence>
<sequence length="216" mass="23106">MTEAKVRTGRPPVLSCEERTCLILRAAEAVFARHGYSGATMERIASEAGMSKRTLYQHFGDKLTVLAALLRAYDADPVMTCLTDPDPEGTPHQILHRSLTEIARHVLGPGQIALTRLAIAEATSTPEVARLFYENAMDGISAAFARRLARMADRGQIRTADPERLGEILIGATLNRQVLHRLTHADTPPPEAAGLAARVDAVLALTGPALGLGGPG</sequence>
<evidence type="ECO:0000256" key="2">
    <source>
        <dbReference type="ARBA" id="ARBA00023125"/>
    </source>
</evidence>
<dbReference type="PANTHER" id="PTHR30055:SF238">
    <property type="entry name" value="MYCOFACTOCIN BIOSYNTHESIS TRANSCRIPTIONAL REGULATOR MFTR-RELATED"/>
    <property type="match status" value="1"/>
</dbReference>
<dbReference type="AlphaFoldDB" id="A0A285CRY8"/>
<dbReference type="PANTHER" id="PTHR30055">
    <property type="entry name" value="HTH-TYPE TRANSCRIPTIONAL REGULATOR RUTR"/>
    <property type="match status" value="1"/>
</dbReference>